<keyword evidence="3" id="KW-1133">Transmembrane helix</keyword>
<dbReference type="InterPro" id="IPR000297">
    <property type="entry name" value="PPIase_PpiC"/>
</dbReference>
<comment type="caution">
    <text evidence="5">The sequence shown here is derived from an EMBL/GenBank/DDBJ whole genome shotgun (WGS) entry which is preliminary data.</text>
</comment>
<evidence type="ECO:0000256" key="3">
    <source>
        <dbReference type="SAM" id="Phobius"/>
    </source>
</evidence>
<sequence>MDNKESQSQEFTTNNEVAENASVVKDAVASQGPEKNSSKSNPFWMIASIILAIALVVVIIFPLGGGSKEETLATVNGTKITTNDLLDTLQQYYGDSITSVLDRMITEEVVGQEAEANNITLTDADLNAEVSALKIDYGSDENFQSFLAYYGMTEDDLKNELKLTTLVRLLLQGSVDVTDEEVQAYYDENKATLGGTEEKVRASHILVTDKALAEDILAQLKNGADFAELAAEYGTDGTATTGGDLGFFSYSGMVEPFSKAAFALDVNELSDIVETEYGYHIILKTDYQEATEADFDSVKDAIKIKLVNEEIYANNSTYTDDLRAKAKITNHMAETTAVEAPVGDAPVGDAPVGDAPVGDAPAGDAPVEVPATDAQ</sequence>
<dbReference type="RefSeq" id="WP_379233865.1">
    <property type="nucleotide sequence ID" value="NZ_JBHSTE010000003.1"/>
</dbReference>
<dbReference type="InterPro" id="IPR027304">
    <property type="entry name" value="Trigger_fact/SurA_dom_sf"/>
</dbReference>
<feature type="domain" description="PpiC" evidence="4">
    <location>
        <begin position="197"/>
        <end position="286"/>
    </location>
</feature>
<dbReference type="PANTHER" id="PTHR47245">
    <property type="entry name" value="PEPTIDYLPROLYL ISOMERASE"/>
    <property type="match status" value="1"/>
</dbReference>
<dbReference type="Gene3D" id="1.10.4030.10">
    <property type="entry name" value="Porin chaperone SurA, peptide-binding domain"/>
    <property type="match status" value="1"/>
</dbReference>
<feature type="region of interest" description="Disordered" evidence="2">
    <location>
        <begin position="342"/>
        <end position="375"/>
    </location>
</feature>
<evidence type="ECO:0000256" key="1">
    <source>
        <dbReference type="PROSITE-ProRule" id="PRU00278"/>
    </source>
</evidence>
<evidence type="ECO:0000313" key="6">
    <source>
        <dbReference type="Proteomes" id="UP001596233"/>
    </source>
</evidence>
<feature type="transmembrane region" description="Helical" evidence="3">
    <location>
        <begin position="43"/>
        <end position="63"/>
    </location>
</feature>
<dbReference type="SUPFAM" id="SSF109998">
    <property type="entry name" value="Triger factor/SurA peptide-binding domain-like"/>
    <property type="match status" value="1"/>
</dbReference>
<reference evidence="6" key="1">
    <citation type="journal article" date="2019" name="Int. J. Syst. Evol. Microbiol.">
        <title>The Global Catalogue of Microorganisms (GCM) 10K type strain sequencing project: providing services to taxonomists for standard genome sequencing and annotation.</title>
        <authorList>
            <consortium name="The Broad Institute Genomics Platform"/>
            <consortium name="The Broad Institute Genome Sequencing Center for Infectious Disease"/>
            <person name="Wu L."/>
            <person name="Ma J."/>
        </authorList>
    </citation>
    <scope>NUCLEOTIDE SEQUENCE [LARGE SCALE GENOMIC DNA]</scope>
    <source>
        <strain evidence="6">PCU 280</strain>
    </source>
</reference>
<keyword evidence="3" id="KW-0472">Membrane</keyword>
<evidence type="ECO:0000256" key="2">
    <source>
        <dbReference type="SAM" id="MobiDB-lite"/>
    </source>
</evidence>
<keyword evidence="3" id="KW-0812">Transmembrane</keyword>
<organism evidence="5 6">
    <name type="scientific">Paenibacillus septentrionalis</name>
    <dbReference type="NCBI Taxonomy" id="429342"/>
    <lineage>
        <taxon>Bacteria</taxon>
        <taxon>Bacillati</taxon>
        <taxon>Bacillota</taxon>
        <taxon>Bacilli</taxon>
        <taxon>Bacillales</taxon>
        <taxon>Paenibacillaceae</taxon>
        <taxon>Paenibacillus</taxon>
    </lineage>
</organism>
<dbReference type="Pfam" id="PF13616">
    <property type="entry name" value="Rotamase_3"/>
    <property type="match status" value="1"/>
</dbReference>
<keyword evidence="1 5" id="KW-0413">Isomerase</keyword>
<keyword evidence="1" id="KW-0697">Rotamase</keyword>
<proteinExistence type="predicted"/>
<name>A0ABW1V4Z3_9BACL</name>
<dbReference type="InterPro" id="IPR050245">
    <property type="entry name" value="PrsA_foldase"/>
</dbReference>
<evidence type="ECO:0000313" key="5">
    <source>
        <dbReference type="EMBL" id="MFC6332926.1"/>
    </source>
</evidence>
<keyword evidence="6" id="KW-1185">Reference proteome</keyword>
<accession>A0ABW1V4Z3</accession>
<protein>
    <submittedName>
        <fullName evidence="5">Peptidylprolyl isomerase</fullName>
        <ecNumber evidence="5">5.2.1.8</ecNumber>
    </submittedName>
</protein>
<dbReference type="Pfam" id="PF13624">
    <property type="entry name" value="SurA_N_3"/>
    <property type="match status" value="1"/>
</dbReference>
<dbReference type="InterPro" id="IPR046357">
    <property type="entry name" value="PPIase_dom_sf"/>
</dbReference>
<dbReference type="EMBL" id="JBHSTE010000003">
    <property type="protein sequence ID" value="MFC6332926.1"/>
    <property type="molecule type" value="Genomic_DNA"/>
</dbReference>
<dbReference type="SUPFAM" id="SSF54534">
    <property type="entry name" value="FKBP-like"/>
    <property type="match status" value="1"/>
</dbReference>
<evidence type="ECO:0000259" key="4">
    <source>
        <dbReference type="PROSITE" id="PS50198"/>
    </source>
</evidence>
<dbReference type="Gene3D" id="3.10.50.40">
    <property type="match status" value="1"/>
</dbReference>
<dbReference type="EC" id="5.2.1.8" evidence="5"/>
<dbReference type="Proteomes" id="UP001596233">
    <property type="component" value="Unassembled WGS sequence"/>
</dbReference>
<feature type="compositionally biased region" description="Low complexity" evidence="2">
    <location>
        <begin position="342"/>
        <end position="367"/>
    </location>
</feature>
<dbReference type="PROSITE" id="PS50198">
    <property type="entry name" value="PPIC_PPIASE_2"/>
    <property type="match status" value="1"/>
</dbReference>
<dbReference type="PANTHER" id="PTHR47245:SF2">
    <property type="entry name" value="PEPTIDYL-PROLYL CIS-TRANS ISOMERASE HP_0175-RELATED"/>
    <property type="match status" value="1"/>
</dbReference>
<gene>
    <name evidence="5" type="ORF">ACFP56_09855</name>
</gene>
<dbReference type="GO" id="GO:0003755">
    <property type="term" value="F:peptidyl-prolyl cis-trans isomerase activity"/>
    <property type="evidence" value="ECO:0007669"/>
    <property type="project" value="UniProtKB-EC"/>
</dbReference>